<dbReference type="Proteomes" id="UP000285875">
    <property type="component" value="Chromosome"/>
</dbReference>
<accession>A0A3Q9ULY0</accession>
<name>A0A3Q9ULY0_9ACTN</name>
<dbReference type="KEGG" id="aji:C0Z10_12560"/>
<dbReference type="SUPFAM" id="SSF48317">
    <property type="entry name" value="Acid phosphatase/Vanadium-dependent haloperoxidase"/>
    <property type="match status" value="1"/>
</dbReference>
<feature type="domain" description="Phosphatidic acid phosphatase type 2/haloperoxidase" evidence="2">
    <location>
        <begin position="105"/>
        <end position="214"/>
    </location>
</feature>
<dbReference type="AlphaFoldDB" id="A0A3Q9ULY0"/>
<gene>
    <name evidence="3" type="ORF">C0Z10_12560</name>
</gene>
<dbReference type="InterPro" id="IPR036938">
    <property type="entry name" value="PAP2/HPO_sf"/>
</dbReference>
<dbReference type="Pfam" id="PF01569">
    <property type="entry name" value="PAP2"/>
    <property type="match status" value="1"/>
</dbReference>
<evidence type="ECO:0000313" key="3">
    <source>
        <dbReference type="EMBL" id="AZZ40433.1"/>
    </source>
</evidence>
<keyword evidence="1" id="KW-1133">Transmembrane helix</keyword>
<protein>
    <submittedName>
        <fullName evidence="3">PAP2 family protein</fullName>
    </submittedName>
</protein>
<sequence length="244" mass="26387">MHVELLAEDQDPGPSARLRKADRRAATVICAVLVAGVIATGFAVRRSTAEMGAVVWVDSRHSQFLDGIAWALSWIFEAPRAAVVAAVLVLMVAWWRRSVISGLRAGLALALTWGSSYLMKLLVDRPRPQWSLLRHHVAGSEQDPSFPSGHVTFAAALVIVALLCTRRMYRAWIVVPGTALVLGVGASRLYLGVHYPSDIVAGMVYGAAAGYLMFRATIVVNRVHLALRGVRAGQVTHVESGDDE</sequence>
<dbReference type="SMART" id="SM00014">
    <property type="entry name" value="acidPPc"/>
    <property type="match status" value="1"/>
</dbReference>
<dbReference type="PANTHER" id="PTHR14969">
    <property type="entry name" value="SPHINGOSINE-1-PHOSPHATE PHOSPHOHYDROLASE"/>
    <property type="match status" value="1"/>
</dbReference>
<evidence type="ECO:0000313" key="4">
    <source>
        <dbReference type="Proteomes" id="UP000285875"/>
    </source>
</evidence>
<organism evidence="3 4">
    <name type="scientific">Acidipropionibacterium jensenii</name>
    <dbReference type="NCBI Taxonomy" id="1749"/>
    <lineage>
        <taxon>Bacteria</taxon>
        <taxon>Bacillati</taxon>
        <taxon>Actinomycetota</taxon>
        <taxon>Actinomycetes</taxon>
        <taxon>Propionibacteriales</taxon>
        <taxon>Propionibacteriaceae</taxon>
        <taxon>Acidipropionibacterium</taxon>
    </lineage>
</organism>
<dbReference type="EMBL" id="CP025570">
    <property type="protein sequence ID" value="AZZ40433.1"/>
    <property type="molecule type" value="Genomic_DNA"/>
</dbReference>
<dbReference type="InterPro" id="IPR000326">
    <property type="entry name" value="PAP2/HPO"/>
</dbReference>
<feature type="transmembrane region" description="Helical" evidence="1">
    <location>
        <begin position="105"/>
        <end position="123"/>
    </location>
</feature>
<dbReference type="RefSeq" id="WP_097799592.1">
    <property type="nucleotide sequence ID" value="NZ_CP025570.1"/>
</dbReference>
<keyword evidence="1" id="KW-0812">Transmembrane</keyword>
<feature type="transmembrane region" description="Helical" evidence="1">
    <location>
        <begin position="25"/>
        <end position="44"/>
    </location>
</feature>
<keyword evidence="1" id="KW-0472">Membrane</keyword>
<evidence type="ECO:0000256" key="1">
    <source>
        <dbReference type="SAM" id="Phobius"/>
    </source>
</evidence>
<dbReference type="Gene3D" id="1.20.144.10">
    <property type="entry name" value="Phosphatidic acid phosphatase type 2/haloperoxidase"/>
    <property type="match status" value="2"/>
</dbReference>
<reference evidence="4" key="1">
    <citation type="submission" date="2017-12" db="EMBL/GenBank/DDBJ databases">
        <title>Whole genome sequencing of Acidipropionibacterium jensenii strains JS279 and JS280.</title>
        <authorList>
            <person name="Deptula P."/>
            <person name="Laine P."/>
            <person name="Smolander O.-P."/>
            <person name="Paulin L."/>
            <person name="Auvinen P."/>
            <person name="Varmanen P."/>
        </authorList>
    </citation>
    <scope>NUCLEOTIDE SEQUENCE [LARGE SCALE GENOMIC DNA]</scope>
    <source>
        <strain evidence="4">JS280</strain>
    </source>
</reference>
<feature type="transmembrane region" description="Helical" evidence="1">
    <location>
        <begin position="68"/>
        <end position="93"/>
    </location>
</feature>
<feature type="transmembrane region" description="Helical" evidence="1">
    <location>
        <begin position="171"/>
        <end position="193"/>
    </location>
</feature>
<feature type="transmembrane region" description="Helical" evidence="1">
    <location>
        <begin position="199"/>
        <end position="218"/>
    </location>
</feature>
<proteinExistence type="predicted"/>
<dbReference type="PANTHER" id="PTHR14969:SF13">
    <property type="entry name" value="AT30094P"/>
    <property type="match status" value="1"/>
</dbReference>
<feature type="transmembrane region" description="Helical" evidence="1">
    <location>
        <begin position="146"/>
        <end position="164"/>
    </location>
</feature>
<evidence type="ECO:0000259" key="2">
    <source>
        <dbReference type="SMART" id="SM00014"/>
    </source>
</evidence>